<proteinExistence type="predicted"/>
<gene>
    <name evidence="2" type="ORF">GN138_06640</name>
</gene>
<sequence length="1610" mass="180696">MKKKNIFLFLFSSMYILYSYAQQIVTDNTQTPNTLIQNLVGNSCATASNVSSGINGNLDGIISYGTFNNNGTNFPFLNGLILSTGSVNSAGNTLIASNLNEGSINWSSDADIENTTGITQTLNATSIEFDYSSINNFISFKYILASDEYQQEYPCEFKDVFVILIKPAGTSEPYVNIATVPDTSIEVSTNTIHPDINGFCDAQNETFFNDYNLGETNYNGRTEVLTATAEIIPNQTYHIKMVVADHIDQRFDTSVFIEADGFGNSVNLGPNQSICGADLTLNANIDNTLASYTWFLNGNEIIDENSATIEVTTSGNYEVLITIPTINNDCILYDSIEIEIIPFQEAAPITDITICDIAPGDGLYNFDFSLLKDQEILESLPSDNYFISYHISQDDAQTNSNPIIGSFQNTDVTHTIFARIESLDGDCLQIGSFDIFVYNSPNTYELTLDICNFMVSDLGLNDFFYIDFAVSNFEFYTTVSYYLTEEDAINMQNELSEMPSFENQAEAFYARVQSDLNPCASIVPIHLNYIPQPDIGRYIINSCLETNLTETIDGETYNYNTLPITYNVFDIFDELEEEFPGIEASLNTLIVGVPPLITTSENSLGIPISIRFIDENCPTYMTIEIHKNLLYNLLEKEKIITRCDDNSNDGLYDFNLSELKTELKDGFEIDLTFYATEEDRNASINALDENSVHTVANGNSIFIASSYEDCTHYSKITLHLNPGLNLQPLSMDYCGNINIETNTADITLPPIKDTFLLQQTITGPVELYNSLQDAENQENELVEIFEINGNQHLFYVRLTDIFTGCYDITTIQINVTNSLEVNDVEPLIICDDDQDLISTVNLEHIIPLLYNDSSQLTFSFFETFDNAVEDELKIENFNNYNTSSTKIFIRVEMTDLDCFNVIPYDILIYANPNLIPIPDFINCVVDPNLPSEFYFTEKDPQIIRNQQNMEVLYFETEDDALSNINAIDKESGYLPLSNPQTIFVRLQNINENSCFTIAPMLIEIRQAPIYNNPTDIFECDVNNNGLASTDLNEKIIEIIENSTTNLNVTFHLTPANAEAASNEIPLSFTATNNPQIIYTRIENIASGCFDVKPITVSTLSLPEVQFGQSLTACGDNYNFSPQWNLTEIELEVLDGRQYNIDFTYFESEADLIANTNAITNPQAYTNTSNPQTIFAKIRNATTECFDMVPFQLIVNSPPQINTFEAYEICENSENQVDLLEINDIILDDTFNVLISYYANELDAENKQNVLDTNYFYTSTTETLFARVEYSTTQCYATYPFQLLINALPIANQPDDLMVCDDDFDGYTQVDLTQQNNAILGNQNPNEYSVSFYNSESNAIENLQSLDENYIAFNNEIIFVRLENNVTGCYDITQFTVVINDIPNISIDDQVVCLNNLPLVVSAETSNSLDTYLWSTNATTSQIEITEIGSYWVTITNQLGCQNTSTFNVIESESAIINTIETIDFSDPNNITVTIEGAGDYLYQLNNGDAQVSNFFQNVPIGYNTVTIIDQNGCDQVTRTVLVIDAPKHLSPNDDGDFDTWHIAGVETLPGTIIKIFDRKGKLITQLNHDSLGWDGTYNGKKMPASDYWFTAVVQQNGKTFEIVGHFSLRR</sequence>
<keyword evidence="3" id="KW-1185">Reference proteome</keyword>
<evidence type="ECO:0000313" key="3">
    <source>
        <dbReference type="Proteomes" id="UP000478208"/>
    </source>
</evidence>
<dbReference type="NCBIfam" id="TIGR04131">
    <property type="entry name" value="Bac_Flav_CTERM"/>
    <property type="match status" value="1"/>
</dbReference>
<organism evidence="2 3">
    <name type="scientific">Winogradskyella endarachnes</name>
    <dbReference type="NCBI Taxonomy" id="2681965"/>
    <lineage>
        <taxon>Bacteria</taxon>
        <taxon>Pseudomonadati</taxon>
        <taxon>Bacteroidota</taxon>
        <taxon>Flavobacteriia</taxon>
        <taxon>Flavobacteriales</taxon>
        <taxon>Flavobacteriaceae</taxon>
        <taxon>Winogradskyella</taxon>
    </lineage>
</organism>
<dbReference type="NCBIfam" id="NF038133">
    <property type="entry name" value="choice_anch_L"/>
    <property type="match status" value="1"/>
</dbReference>
<feature type="signal peptide" evidence="1">
    <location>
        <begin position="1"/>
        <end position="21"/>
    </location>
</feature>
<keyword evidence="1" id="KW-0732">Signal</keyword>
<dbReference type="RefSeq" id="WP_157363012.1">
    <property type="nucleotide sequence ID" value="NZ_WOWS01000002.1"/>
</dbReference>
<comment type="caution">
    <text evidence="2">The sequence shown here is derived from an EMBL/GenBank/DDBJ whole genome shotgun (WGS) entry which is preliminary data.</text>
</comment>
<protein>
    <submittedName>
        <fullName evidence="2">T9SS type B sorting domain-containing protein</fullName>
    </submittedName>
</protein>
<dbReference type="Pfam" id="PF13585">
    <property type="entry name" value="CHU_C"/>
    <property type="match status" value="1"/>
</dbReference>
<dbReference type="EMBL" id="WOWS01000002">
    <property type="protein sequence ID" value="MUU78116.1"/>
    <property type="molecule type" value="Genomic_DNA"/>
</dbReference>
<dbReference type="InterPro" id="IPR026341">
    <property type="entry name" value="T9SS_type_B"/>
</dbReference>
<feature type="chain" id="PRO_5026925899" evidence="1">
    <location>
        <begin position="22"/>
        <end position="1610"/>
    </location>
</feature>
<evidence type="ECO:0000313" key="2">
    <source>
        <dbReference type="EMBL" id="MUU78116.1"/>
    </source>
</evidence>
<name>A0A6L6U9F3_9FLAO</name>
<reference evidence="2 3" key="1">
    <citation type="submission" date="2019-12" db="EMBL/GenBank/DDBJ databases">
        <authorList>
            <person name="Li J."/>
        </authorList>
    </citation>
    <scope>NUCLEOTIDE SEQUENCE [LARGE SCALE GENOMIC DNA]</scope>
    <source>
        <strain evidence="2 3">HL2-2</strain>
    </source>
</reference>
<evidence type="ECO:0000256" key="1">
    <source>
        <dbReference type="SAM" id="SignalP"/>
    </source>
</evidence>
<accession>A0A6L6U9F3</accession>
<dbReference type="Proteomes" id="UP000478208">
    <property type="component" value="Unassembled WGS sequence"/>
</dbReference>
<dbReference type="InterPro" id="IPR049804">
    <property type="entry name" value="Choice_anch_L"/>
</dbReference>